<evidence type="ECO:0000259" key="2">
    <source>
        <dbReference type="Pfam" id="PF10988"/>
    </source>
</evidence>
<comment type="caution">
    <text evidence="3">The sequence shown here is derived from an EMBL/GenBank/DDBJ whole genome shotgun (WGS) entry which is preliminary data.</text>
</comment>
<dbReference type="EMBL" id="CAJNOJ010000211">
    <property type="protein sequence ID" value="CAF1295800.1"/>
    <property type="molecule type" value="Genomic_DNA"/>
</dbReference>
<protein>
    <recommendedName>
        <fullName evidence="2">Putative auto-transporter adhesin head GIN domain-containing protein</fullName>
    </recommendedName>
</protein>
<gene>
    <name evidence="3" type="ORF">EDS130_LOCUS30335</name>
    <name evidence="4" type="ORF">XAT740_LOCUS37423</name>
</gene>
<evidence type="ECO:0000313" key="5">
    <source>
        <dbReference type="Proteomes" id="UP000663828"/>
    </source>
</evidence>
<sequence length="253" mass="28506">MDYIRLLLLFISIALTISKDRTIRRLEYDFEGNISSFEGGGGIKFQIEFTPFNRSSSMIQIETEQWIHERMLNIDRPPNLRIYFKRLKHYFPRINAHLRLHTYPSTIVLNDSAKLFTINSIYARTLSLELSGNSVAHVAVQVASKLYARVSDSAQLSIRGVVAGTGFISVSGKGEVNAQRCLMNEVFVNASSASKINVAGAQRTGFTASGFGRIHYEQVNPKKSFFYYPFSSTASKQLHTSIQLCFLVITFLV</sequence>
<dbReference type="EMBL" id="CAJNOR010003930">
    <property type="protein sequence ID" value="CAF1460738.1"/>
    <property type="molecule type" value="Genomic_DNA"/>
</dbReference>
<dbReference type="Proteomes" id="UP000663828">
    <property type="component" value="Unassembled WGS sequence"/>
</dbReference>
<proteinExistence type="predicted"/>
<evidence type="ECO:0000256" key="1">
    <source>
        <dbReference type="SAM" id="SignalP"/>
    </source>
</evidence>
<evidence type="ECO:0000313" key="6">
    <source>
        <dbReference type="Proteomes" id="UP000663852"/>
    </source>
</evidence>
<dbReference type="Pfam" id="PF10988">
    <property type="entry name" value="DUF2807"/>
    <property type="match status" value="1"/>
</dbReference>
<dbReference type="InterPro" id="IPR021255">
    <property type="entry name" value="DUF2807"/>
</dbReference>
<keyword evidence="1" id="KW-0732">Signal</keyword>
<feature type="signal peptide" evidence="1">
    <location>
        <begin position="1"/>
        <end position="18"/>
    </location>
</feature>
<organism evidence="3 6">
    <name type="scientific">Adineta ricciae</name>
    <name type="common">Rotifer</name>
    <dbReference type="NCBI Taxonomy" id="249248"/>
    <lineage>
        <taxon>Eukaryota</taxon>
        <taxon>Metazoa</taxon>
        <taxon>Spiralia</taxon>
        <taxon>Gnathifera</taxon>
        <taxon>Rotifera</taxon>
        <taxon>Eurotatoria</taxon>
        <taxon>Bdelloidea</taxon>
        <taxon>Adinetida</taxon>
        <taxon>Adinetidae</taxon>
        <taxon>Adineta</taxon>
    </lineage>
</organism>
<reference evidence="3" key="1">
    <citation type="submission" date="2021-02" db="EMBL/GenBank/DDBJ databases">
        <authorList>
            <person name="Nowell W R."/>
        </authorList>
    </citation>
    <scope>NUCLEOTIDE SEQUENCE</scope>
</reference>
<dbReference type="AlphaFoldDB" id="A0A815DDM7"/>
<evidence type="ECO:0000313" key="3">
    <source>
        <dbReference type="EMBL" id="CAF1295800.1"/>
    </source>
</evidence>
<accession>A0A815DDM7</accession>
<evidence type="ECO:0000313" key="4">
    <source>
        <dbReference type="EMBL" id="CAF1460738.1"/>
    </source>
</evidence>
<dbReference type="Proteomes" id="UP000663852">
    <property type="component" value="Unassembled WGS sequence"/>
</dbReference>
<dbReference type="OrthoDB" id="10465292at2759"/>
<keyword evidence="5" id="KW-1185">Reference proteome</keyword>
<dbReference type="Gene3D" id="2.160.20.120">
    <property type="match status" value="1"/>
</dbReference>
<feature type="domain" description="Putative auto-transporter adhesin head GIN" evidence="2">
    <location>
        <begin position="58"/>
        <end position="216"/>
    </location>
</feature>
<name>A0A815DDM7_ADIRI</name>
<feature type="chain" id="PRO_5035686393" description="Putative auto-transporter adhesin head GIN domain-containing protein" evidence="1">
    <location>
        <begin position="19"/>
        <end position="253"/>
    </location>
</feature>